<dbReference type="Pfam" id="PF05168">
    <property type="entry name" value="HEPN"/>
    <property type="match status" value="1"/>
</dbReference>
<protein>
    <submittedName>
        <fullName evidence="3">HEPN domain-containing protein</fullName>
    </submittedName>
</protein>
<accession>A0A520XHH8</accession>
<dbReference type="Gene3D" id="1.20.120.330">
    <property type="entry name" value="Nucleotidyltransferases domain 2"/>
    <property type="match status" value="1"/>
</dbReference>
<comment type="similarity">
    <text evidence="1">Belongs to the UPF0332 family.</text>
</comment>
<proteinExistence type="inferred from homology"/>
<evidence type="ECO:0000256" key="1">
    <source>
        <dbReference type="ARBA" id="ARBA00038248"/>
    </source>
</evidence>
<evidence type="ECO:0000259" key="2">
    <source>
        <dbReference type="Pfam" id="PF05168"/>
    </source>
</evidence>
<dbReference type="InterPro" id="IPR007842">
    <property type="entry name" value="HEPN_dom"/>
</dbReference>
<evidence type="ECO:0000313" key="4">
    <source>
        <dbReference type="Proteomes" id="UP000322454"/>
    </source>
</evidence>
<comment type="caution">
    <text evidence="3">The sequence shown here is derived from an EMBL/GenBank/DDBJ whole genome shotgun (WGS) entry which is preliminary data.</text>
</comment>
<gene>
    <name evidence="3" type="ORF">EVJ48_01210</name>
</gene>
<dbReference type="EMBL" id="SHMQ01000001">
    <property type="protein sequence ID" value="RZV40566.1"/>
    <property type="molecule type" value="Genomic_DNA"/>
</dbReference>
<name>A0A520XHH8_9DELT</name>
<organism evidence="3 4">
    <name type="scientific">Candidatus Acidulodesulfobacterium acidiphilum</name>
    <dbReference type="NCBI Taxonomy" id="2597224"/>
    <lineage>
        <taxon>Bacteria</taxon>
        <taxon>Deltaproteobacteria</taxon>
        <taxon>Candidatus Acidulodesulfobacterales</taxon>
        <taxon>Candidatus Acidulodesulfobacterium</taxon>
    </lineage>
</organism>
<dbReference type="PANTHER" id="PTHR36565">
    <property type="entry name" value="UPF0332 PROTEIN TM_1000"/>
    <property type="match status" value="1"/>
</dbReference>
<feature type="domain" description="HEPN" evidence="2">
    <location>
        <begin position="15"/>
        <end position="128"/>
    </location>
</feature>
<dbReference type="AlphaFoldDB" id="A0A520XHH8"/>
<sequence>MELTRDEKTALSDLRFQKSNEMLEDALFNLKSKRFKTSANRSYYSVYHAARSLLILKGIDPAKHDGVKTMFSLHFVKDKAVNLETGKIYQELMSLRNEADYDDFSEVTEPEAKRAVEIARKFIKTIDKIRQSLIKQINKR</sequence>
<dbReference type="Proteomes" id="UP000322454">
    <property type="component" value="Unassembled WGS sequence"/>
</dbReference>
<dbReference type="InterPro" id="IPR052226">
    <property type="entry name" value="UPF0332_toxin"/>
</dbReference>
<evidence type="ECO:0000313" key="3">
    <source>
        <dbReference type="EMBL" id="RZV40566.1"/>
    </source>
</evidence>
<reference evidence="3 4" key="1">
    <citation type="submission" date="2019-01" db="EMBL/GenBank/DDBJ databases">
        <title>Insights into ecological role of a new deltaproteobacterial order Candidatus Sinidesulfobacterales (Sva0485) by metagenomics and metatranscriptomics.</title>
        <authorList>
            <person name="Tan S."/>
            <person name="Liu J."/>
            <person name="Fang Y."/>
            <person name="Hedlund B."/>
            <person name="Lian Z.-H."/>
            <person name="Huang L.-Y."/>
            <person name="Li J.-T."/>
            <person name="Huang L.-N."/>
            <person name="Li W.-J."/>
            <person name="Jiang H.-C."/>
            <person name="Dong H.-L."/>
            <person name="Shu W.-S."/>
        </authorList>
    </citation>
    <scope>NUCLEOTIDE SEQUENCE [LARGE SCALE GENOMIC DNA]</scope>
    <source>
        <strain evidence="3">AP4</strain>
    </source>
</reference>
<dbReference type="PANTHER" id="PTHR36565:SF1">
    <property type="entry name" value="UPF0332 PROTEIN TM_1000"/>
    <property type="match status" value="1"/>
</dbReference>